<dbReference type="EMBL" id="JACBYE010000103">
    <property type="protein sequence ID" value="NYS95602.1"/>
    <property type="molecule type" value="Genomic_DNA"/>
</dbReference>
<evidence type="ECO:0000256" key="1">
    <source>
        <dbReference type="SAM" id="SignalP"/>
    </source>
</evidence>
<accession>A0A853F1B2</accession>
<evidence type="ECO:0000313" key="3">
    <source>
        <dbReference type="Proteomes" id="UP000561011"/>
    </source>
</evidence>
<comment type="caution">
    <text evidence="2">The sequence shown here is derived from an EMBL/GenBank/DDBJ whole genome shotgun (WGS) entry which is preliminary data.</text>
</comment>
<evidence type="ECO:0008006" key="4">
    <source>
        <dbReference type="Google" id="ProtNLM"/>
    </source>
</evidence>
<feature type="signal peptide" evidence="1">
    <location>
        <begin position="1"/>
        <end position="27"/>
    </location>
</feature>
<reference evidence="2 3" key="1">
    <citation type="submission" date="2020-07" db="EMBL/GenBank/DDBJ databases">
        <title>MOT database genomes.</title>
        <authorList>
            <person name="Joseph S."/>
            <person name="Aduse-Opoku J."/>
            <person name="Hashim A."/>
            <person name="Wade W."/>
            <person name="Curtis M."/>
        </authorList>
    </citation>
    <scope>NUCLEOTIDE SEQUENCE [LARGE SCALE GENOMIC DNA]</scope>
    <source>
        <strain evidence="2 3">DSM 100099</strain>
    </source>
</reference>
<sequence>MRQSHRGIVATVVLALSVWGLTSPATASEPPTGLVPADQSSFDLTIGMPSDLPDEEELIKDLASSPFPREVSIIGGTQTTVYTLPGGLEYTSEEPAFSPRMSGGSNSYGVFVKFTPTEQDLIYAGAGFALSTAICLIPAVGLALCTVSGAIITAASVFIAASGKCSNRLLVYPFVPERNRCA</sequence>
<keyword evidence="3" id="KW-1185">Reference proteome</keyword>
<evidence type="ECO:0000313" key="2">
    <source>
        <dbReference type="EMBL" id="NYS95602.1"/>
    </source>
</evidence>
<organism evidence="2 3">
    <name type="scientific">Sanguibacter inulinus</name>
    <dbReference type="NCBI Taxonomy" id="60922"/>
    <lineage>
        <taxon>Bacteria</taxon>
        <taxon>Bacillati</taxon>
        <taxon>Actinomycetota</taxon>
        <taxon>Actinomycetes</taxon>
        <taxon>Micrococcales</taxon>
        <taxon>Sanguibacteraceae</taxon>
        <taxon>Sanguibacter</taxon>
    </lineage>
</organism>
<dbReference type="Proteomes" id="UP000561011">
    <property type="component" value="Unassembled WGS sequence"/>
</dbReference>
<dbReference type="RefSeq" id="WP_218928977.1">
    <property type="nucleotide sequence ID" value="NZ_JACBYE010000103.1"/>
</dbReference>
<dbReference type="AlphaFoldDB" id="A0A853F1B2"/>
<name>A0A853F1B2_9MICO</name>
<keyword evidence="1" id="KW-0732">Signal</keyword>
<gene>
    <name evidence="2" type="ORF">HZZ10_19060</name>
</gene>
<proteinExistence type="predicted"/>
<protein>
    <recommendedName>
        <fullName evidence="4">Secreted protein</fullName>
    </recommendedName>
</protein>
<feature type="chain" id="PRO_5032738259" description="Secreted protein" evidence="1">
    <location>
        <begin position="28"/>
        <end position="182"/>
    </location>
</feature>